<dbReference type="RefSeq" id="WP_165864665.1">
    <property type="nucleotide sequence ID" value="NZ_AP025739.1"/>
</dbReference>
<keyword evidence="2" id="KW-1185">Reference proteome</keyword>
<evidence type="ECO:0000313" key="2">
    <source>
        <dbReference type="Proteomes" id="UP000287394"/>
    </source>
</evidence>
<organism evidence="1 2">
    <name type="scientific">Capsulimonas corticalis</name>
    <dbReference type="NCBI Taxonomy" id="2219043"/>
    <lineage>
        <taxon>Bacteria</taxon>
        <taxon>Bacillati</taxon>
        <taxon>Armatimonadota</taxon>
        <taxon>Armatimonadia</taxon>
        <taxon>Capsulimonadales</taxon>
        <taxon>Capsulimonadaceae</taxon>
        <taxon>Capsulimonas</taxon>
    </lineage>
</organism>
<dbReference type="InterPro" id="IPR011990">
    <property type="entry name" value="TPR-like_helical_dom_sf"/>
</dbReference>
<dbReference type="Pfam" id="PF14559">
    <property type="entry name" value="TPR_19"/>
    <property type="match status" value="1"/>
</dbReference>
<dbReference type="Gene3D" id="1.25.40.10">
    <property type="entry name" value="Tetratricopeptide repeat domain"/>
    <property type="match status" value="1"/>
</dbReference>
<protein>
    <submittedName>
        <fullName evidence="1">Uncharacterized protein</fullName>
    </submittedName>
</protein>
<dbReference type="AlphaFoldDB" id="A0A402D6F3"/>
<name>A0A402D6F3_9BACT</name>
<gene>
    <name evidence="1" type="ORF">CCAX7_45320</name>
</gene>
<accession>A0A402D6F3</accession>
<dbReference type="Proteomes" id="UP000287394">
    <property type="component" value="Chromosome"/>
</dbReference>
<sequence>MDHLIPPPDPSALISVQYTQALIFKSQGETVQALAKFREILYLSAEDSETRLEAVQLLLELGEREAAMKELVIAIFNAMDPEVSEKAQKLWKENVSHVIGI</sequence>
<evidence type="ECO:0000313" key="1">
    <source>
        <dbReference type="EMBL" id="BDI32481.1"/>
    </source>
</evidence>
<dbReference type="EMBL" id="AP025739">
    <property type="protein sequence ID" value="BDI32481.1"/>
    <property type="molecule type" value="Genomic_DNA"/>
</dbReference>
<dbReference type="KEGG" id="ccot:CCAX7_45320"/>
<proteinExistence type="predicted"/>
<reference evidence="1 2" key="1">
    <citation type="journal article" date="2019" name="Int. J. Syst. Evol. Microbiol.">
        <title>Capsulimonas corticalis gen. nov., sp. nov., an aerobic capsulated bacterium, of a novel bacterial order, Capsulimonadales ord. nov., of the class Armatimonadia of the phylum Armatimonadetes.</title>
        <authorList>
            <person name="Li J."/>
            <person name="Kudo C."/>
            <person name="Tonouchi A."/>
        </authorList>
    </citation>
    <scope>NUCLEOTIDE SEQUENCE [LARGE SCALE GENOMIC DNA]</scope>
    <source>
        <strain evidence="1 2">AX-7</strain>
    </source>
</reference>